<reference evidence="2" key="1">
    <citation type="journal article" date="2023" name="Mol. Phylogenet. Evol.">
        <title>Genome-scale phylogeny and comparative genomics of the fungal order Sordariales.</title>
        <authorList>
            <person name="Hensen N."/>
            <person name="Bonometti L."/>
            <person name="Westerberg I."/>
            <person name="Brannstrom I.O."/>
            <person name="Guillou S."/>
            <person name="Cros-Aarteil S."/>
            <person name="Calhoun S."/>
            <person name="Haridas S."/>
            <person name="Kuo A."/>
            <person name="Mondo S."/>
            <person name="Pangilinan J."/>
            <person name="Riley R."/>
            <person name="LaButti K."/>
            <person name="Andreopoulos B."/>
            <person name="Lipzen A."/>
            <person name="Chen C."/>
            <person name="Yan M."/>
            <person name="Daum C."/>
            <person name="Ng V."/>
            <person name="Clum A."/>
            <person name="Steindorff A."/>
            <person name="Ohm R.A."/>
            <person name="Martin F."/>
            <person name="Silar P."/>
            <person name="Natvig D.O."/>
            <person name="Lalanne C."/>
            <person name="Gautier V."/>
            <person name="Ament-Velasquez S.L."/>
            <person name="Kruys A."/>
            <person name="Hutchinson M.I."/>
            <person name="Powell A.J."/>
            <person name="Barry K."/>
            <person name="Miller A.N."/>
            <person name="Grigoriev I.V."/>
            <person name="Debuchy R."/>
            <person name="Gladieux P."/>
            <person name="Hiltunen Thoren M."/>
            <person name="Johannesson H."/>
        </authorList>
    </citation>
    <scope>NUCLEOTIDE SEQUENCE</scope>
    <source>
        <strain evidence="2">CBS 532.94</strain>
    </source>
</reference>
<organism evidence="2 3">
    <name type="scientific">Achaetomium macrosporum</name>
    <dbReference type="NCBI Taxonomy" id="79813"/>
    <lineage>
        <taxon>Eukaryota</taxon>
        <taxon>Fungi</taxon>
        <taxon>Dikarya</taxon>
        <taxon>Ascomycota</taxon>
        <taxon>Pezizomycotina</taxon>
        <taxon>Sordariomycetes</taxon>
        <taxon>Sordariomycetidae</taxon>
        <taxon>Sordariales</taxon>
        <taxon>Chaetomiaceae</taxon>
        <taxon>Achaetomium</taxon>
    </lineage>
</organism>
<evidence type="ECO:0000256" key="1">
    <source>
        <dbReference type="SAM" id="MobiDB-lite"/>
    </source>
</evidence>
<proteinExistence type="predicted"/>
<dbReference type="EMBL" id="MU860469">
    <property type="protein sequence ID" value="KAK4233821.1"/>
    <property type="molecule type" value="Genomic_DNA"/>
</dbReference>
<dbReference type="Proteomes" id="UP001303760">
    <property type="component" value="Unassembled WGS sequence"/>
</dbReference>
<dbReference type="AlphaFoldDB" id="A0AAN7H3Y3"/>
<evidence type="ECO:0000313" key="2">
    <source>
        <dbReference type="EMBL" id="KAK4233821.1"/>
    </source>
</evidence>
<protein>
    <submittedName>
        <fullName evidence="2">Uncharacterized protein</fullName>
    </submittedName>
</protein>
<evidence type="ECO:0000313" key="3">
    <source>
        <dbReference type="Proteomes" id="UP001303760"/>
    </source>
</evidence>
<comment type="caution">
    <text evidence="2">The sequence shown here is derived from an EMBL/GenBank/DDBJ whole genome shotgun (WGS) entry which is preliminary data.</text>
</comment>
<sequence length="723" mass="82392">MTPAASQCRRALQRQIVPGRDAVWITEGLLTSAFERFCLVSRTWNRKASNVPGPLESQRRLGRRRMGDTSTWHCPPTLPSWAFTVPLNLSQWTWKPPSPARSVGHNQSHQDLDPQPGLLALLDEWLQGSVSREAGELRKAPTTTTLPSAIDARASRTFAADMDAFQWAATHGDDKAFASHSNNICRQFRQRIILGEASPEDVLLVSAEVWETLRRRLQGSPLGHRLSLSFCRAVLSGLTNSKVFPPNLVDAPFWNALLAEMTKLPADDGLCNLLVKVMAAVPAIHRPHVSEGVLSVFGRFFSAWGCSPHAPNNSEIRRLLDVGRLGKHAENPKKLSALPRHLRQARAISEALHDFTPEGTHGFISAVHRLALSTKADLPKGRRALRYSWLYVLAQLPHVNQECLFDAAADFSAPSLKTIKPLTCVEVCSLLLTQWASRDYLPRRHAVYQFYRWHCTCDRAALASLFLAVFRHKTTATTRHLFRSAWKFLAKLGQKNEVVVSLKFEADRHSRYGADKHRIPVRMLEDLAWTSNDHHIAIAIRDLWRGQINSENRQPDFYPGVFEKYTEDIVNDSDLPPSTIWRVLDINHFEGRWRKKSLTWKLRRHRGTFGRRRAAVVERVSRAFAGAHHLSKRSVIRHVSHGLFFIRAVKGKVPASVLLTMYHLVTQDLWQQKLGITKRLLWWLSLVEKQYGLDVAWACRLTLRRWRKRLIRQLRSKGGDRQQ</sequence>
<keyword evidence="3" id="KW-1185">Reference proteome</keyword>
<reference evidence="2" key="2">
    <citation type="submission" date="2023-05" db="EMBL/GenBank/DDBJ databases">
        <authorList>
            <consortium name="Lawrence Berkeley National Laboratory"/>
            <person name="Steindorff A."/>
            <person name="Hensen N."/>
            <person name="Bonometti L."/>
            <person name="Westerberg I."/>
            <person name="Brannstrom I.O."/>
            <person name="Guillou S."/>
            <person name="Cros-Aarteil S."/>
            <person name="Calhoun S."/>
            <person name="Haridas S."/>
            <person name="Kuo A."/>
            <person name="Mondo S."/>
            <person name="Pangilinan J."/>
            <person name="Riley R."/>
            <person name="Labutti K."/>
            <person name="Andreopoulos B."/>
            <person name="Lipzen A."/>
            <person name="Chen C."/>
            <person name="Yanf M."/>
            <person name="Daum C."/>
            <person name="Ng V."/>
            <person name="Clum A."/>
            <person name="Ohm R."/>
            <person name="Martin F."/>
            <person name="Silar P."/>
            <person name="Natvig D."/>
            <person name="Lalanne C."/>
            <person name="Gautier V."/>
            <person name="Ament-Velasquez S.L."/>
            <person name="Kruys A."/>
            <person name="Hutchinson M.I."/>
            <person name="Powell A.J."/>
            <person name="Barry K."/>
            <person name="Miller A.N."/>
            <person name="Grigoriev I.V."/>
            <person name="Debuchy R."/>
            <person name="Gladieux P."/>
            <person name="Thoren M.H."/>
            <person name="Johannesson H."/>
        </authorList>
    </citation>
    <scope>NUCLEOTIDE SEQUENCE</scope>
    <source>
        <strain evidence="2">CBS 532.94</strain>
    </source>
</reference>
<feature type="region of interest" description="Disordered" evidence="1">
    <location>
        <begin position="50"/>
        <end position="69"/>
    </location>
</feature>
<gene>
    <name evidence="2" type="ORF">C8A03DRAFT_47718</name>
</gene>
<name>A0AAN7H3Y3_9PEZI</name>
<accession>A0AAN7H3Y3</accession>